<gene>
    <name evidence="1" type="ORF">RPERSI_LOCUS5433</name>
</gene>
<dbReference type="EMBL" id="CAJVQC010008114">
    <property type="protein sequence ID" value="CAG8588381.1"/>
    <property type="molecule type" value="Genomic_DNA"/>
</dbReference>
<feature type="non-terminal residue" evidence="1">
    <location>
        <position position="475"/>
    </location>
</feature>
<feature type="non-terminal residue" evidence="1">
    <location>
        <position position="1"/>
    </location>
</feature>
<evidence type="ECO:0000313" key="1">
    <source>
        <dbReference type="EMBL" id="CAG8588381.1"/>
    </source>
</evidence>
<accession>A0ACA9MF22</accession>
<sequence length="475" mass="54094">FVEDDADKQFESDNSQEIDSLDDEKENSDPMIPYIQNPKIHHGRGHPKGTKCLKSAHEVSKPTANQRRCKKCGGLGHYQKNCKQVLPFSTFTMIGFGAVHCFFVLSSFLLTFRALLDWEQHCENLIEQTFVAKGMLYDKILDNEGKAYYHAINKSNLLQHMSFQSAEFIFWSIPPEMMYYLFIPIIVTGYVGMTRIGVFLSNQLFCRPSVGAWASRILGNIIILGIRTLIALYHDPKKSLQLSGSAHYFLTGSICAIWYREIIRLGLLPLSSEEEMALVKRTNHIPNESSGDVYSYIINNLPSRHWIVRRFFDWTCYFVFFIILCTMPHLSSKVFGMPKNLTLELITGGSLYSALILAGLLSRNGSFVNAFSWNLLCFSGKISFSIYLLHPIGFTIVNEFATSIGVQGAAKEIEAEEKVNDILDAVMLTFVVTIILSWCFHKVVERPIMNFTNYISKTKLGHKKNHKQSHLYTIK</sequence>
<organism evidence="1 2">
    <name type="scientific">Racocetra persica</name>
    <dbReference type="NCBI Taxonomy" id="160502"/>
    <lineage>
        <taxon>Eukaryota</taxon>
        <taxon>Fungi</taxon>
        <taxon>Fungi incertae sedis</taxon>
        <taxon>Mucoromycota</taxon>
        <taxon>Glomeromycotina</taxon>
        <taxon>Glomeromycetes</taxon>
        <taxon>Diversisporales</taxon>
        <taxon>Gigasporaceae</taxon>
        <taxon>Racocetra</taxon>
    </lineage>
</organism>
<proteinExistence type="predicted"/>
<evidence type="ECO:0000313" key="2">
    <source>
        <dbReference type="Proteomes" id="UP000789920"/>
    </source>
</evidence>
<comment type="caution">
    <text evidence="1">The sequence shown here is derived from an EMBL/GenBank/DDBJ whole genome shotgun (WGS) entry which is preliminary data.</text>
</comment>
<keyword evidence="2" id="KW-1185">Reference proteome</keyword>
<name>A0ACA9MF22_9GLOM</name>
<protein>
    <submittedName>
        <fullName evidence="1">33910_t:CDS:1</fullName>
    </submittedName>
</protein>
<dbReference type="Proteomes" id="UP000789920">
    <property type="component" value="Unassembled WGS sequence"/>
</dbReference>
<reference evidence="1" key="1">
    <citation type="submission" date="2021-06" db="EMBL/GenBank/DDBJ databases">
        <authorList>
            <person name="Kallberg Y."/>
            <person name="Tangrot J."/>
            <person name="Rosling A."/>
        </authorList>
    </citation>
    <scope>NUCLEOTIDE SEQUENCE</scope>
    <source>
        <strain evidence="1">MA461A</strain>
    </source>
</reference>